<feature type="transmembrane region" description="Helical" evidence="7">
    <location>
        <begin position="72"/>
        <end position="90"/>
    </location>
</feature>
<evidence type="ECO:0000256" key="3">
    <source>
        <dbReference type="ARBA" id="ARBA00022448"/>
    </source>
</evidence>
<evidence type="ECO:0000313" key="9">
    <source>
        <dbReference type="EMBL" id="KAJ9581779.1"/>
    </source>
</evidence>
<dbReference type="SUPFAM" id="SSF118215">
    <property type="entry name" value="Proton glutamate symport protein"/>
    <property type="match status" value="1"/>
</dbReference>
<dbReference type="GO" id="GO:0015175">
    <property type="term" value="F:neutral L-amino acid transmembrane transporter activity"/>
    <property type="evidence" value="ECO:0007669"/>
    <property type="project" value="TreeGrafter"/>
</dbReference>
<proteinExistence type="inferred from homology"/>
<evidence type="ECO:0000256" key="5">
    <source>
        <dbReference type="ARBA" id="ARBA00022989"/>
    </source>
</evidence>
<evidence type="ECO:0000256" key="8">
    <source>
        <dbReference type="SAM" id="MobiDB-lite"/>
    </source>
</evidence>
<keyword evidence="10" id="KW-1185">Reference proteome</keyword>
<evidence type="ECO:0000313" key="10">
    <source>
        <dbReference type="Proteomes" id="UP001233999"/>
    </source>
</evidence>
<feature type="transmembrane region" description="Helical" evidence="7">
    <location>
        <begin position="260"/>
        <end position="288"/>
    </location>
</feature>
<keyword evidence="4 7" id="KW-0812">Transmembrane</keyword>
<feature type="transmembrane region" description="Helical" evidence="7">
    <location>
        <begin position="102"/>
        <end position="130"/>
    </location>
</feature>
<organism evidence="9 10">
    <name type="scientific">Diploptera punctata</name>
    <name type="common">Pacific beetle cockroach</name>
    <dbReference type="NCBI Taxonomy" id="6984"/>
    <lineage>
        <taxon>Eukaryota</taxon>
        <taxon>Metazoa</taxon>
        <taxon>Ecdysozoa</taxon>
        <taxon>Arthropoda</taxon>
        <taxon>Hexapoda</taxon>
        <taxon>Insecta</taxon>
        <taxon>Pterygota</taxon>
        <taxon>Neoptera</taxon>
        <taxon>Polyneoptera</taxon>
        <taxon>Dictyoptera</taxon>
        <taxon>Blattodea</taxon>
        <taxon>Blaberoidea</taxon>
        <taxon>Blaberidae</taxon>
        <taxon>Diplopterinae</taxon>
        <taxon>Diploptera</taxon>
    </lineage>
</organism>
<keyword evidence="5 7" id="KW-1133">Transmembrane helix</keyword>
<dbReference type="Gene3D" id="1.10.3860.10">
    <property type="entry name" value="Sodium:dicarboxylate symporter"/>
    <property type="match status" value="1"/>
</dbReference>
<dbReference type="PRINTS" id="PR00173">
    <property type="entry name" value="EDTRNSPORT"/>
</dbReference>
<gene>
    <name evidence="9" type="ORF">L9F63_003848</name>
</gene>
<keyword evidence="3 7" id="KW-0813">Transport</keyword>
<reference evidence="9" key="2">
    <citation type="submission" date="2023-05" db="EMBL/GenBank/DDBJ databases">
        <authorList>
            <person name="Fouks B."/>
        </authorList>
    </citation>
    <scope>NUCLEOTIDE SEQUENCE</scope>
    <source>
        <strain evidence="9">Stay&amp;Tobe</strain>
        <tissue evidence="9">Testes</tissue>
    </source>
</reference>
<dbReference type="InterPro" id="IPR001991">
    <property type="entry name" value="Na-dicarboxylate_symporter"/>
</dbReference>
<dbReference type="AlphaFoldDB" id="A0AAD7ZJE3"/>
<feature type="compositionally biased region" description="Acidic residues" evidence="8">
    <location>
        <begin position="355"/>
        <end position="368"/>
    </location>
</feature>
<evidence type="ECO:0000256" key="2">
    <source>
        <dbReference type="ARBA" id="ARBA00006148"/>
    </source>
</evidence>
<feature type="transmembrane region" description="Helical" evidence="7">
    <location>
        <begin position="150"/>
        <end position="175"/>
    </location>
</feature>
<dbReference type="Pfam" id="PF00375">
    <property type="entry name" value="SDF"/>
    <property type="match status" value="1"/>
</dbReference>
<dbReference type="GO" id="GO:0005313">
    <property type="term" value="F:L-glutamate transmembrane transporter activity"/>
    <property type="evidence" value="ECO:0007669"/>
    <property type="project" value="TreeGrafter"/>
</dbReference>
<feature type="transmembrane region" description="Helical" evidence="7">
    <location>
        <begin position="182"/>
        <end position="203"/>
    </location>
</feature>
<dbReference type="EMBL" id="JASPKZ010007842">
    <property type="protein sequence ID" value="KAJ9581779.1"/>
    <property type="molecule type" value="Genomic_DNA"/>
</dbReference>
<keyword evidence="6 7" id="KW-0472">Membrane</keyword>
<evidence type="ECO:0000256" key="1">
    <source>
        <dbReference type="ARBA" id="ARBA00004141"/>
    </source>
</evidence>
<dbReference type="PANTHER" id="PTHR11958:SF63">
    <property type="entry name" value="AMINO ACID TRANSPORTER"/>
    <property type="match status" value="1"/>
</dbReference>
<accession>A0AAD7ZJE3</accession>
<comment type="caution">
    <text evidence="9">The sequence shown here is derived from an EMBL/GenBank/DDBJ whole genome shotgun (WGS) entry which is preliminary data.</text>
</comment>
<dbReference type="PANTHER" id="PTHR11958">
    <property type="entry name" value="SODIUM/DICARBOXYLATE SYMPORTER-RELATED"/>
    <property type="match status" value="1"/>
</dbReference>
<dbReference type="InterPro" id="IPR036458">
    <property type="entry name" value="Na:dicarbo_symporter_sf"/>
</dbReference>
<evidence type="ECO:0000256" key="4">
    <source>
        <dbReference type="ARBA" id="ARBA00022692"/>
    </source>
</evidence>
<keyword evidence="7" id="KW-0769">Symport</keyword>
<evidence type="ECO:0000256" key="6">
    <source>
        <dbReference type="ARBA" id="ARBA00023136"/>
    </source>
</evidence>
<reference evidence="9" key="1">
    <citation type="journal article" date="2023" name="IScience">
        <title>Live-bearing cockroach genome reveals convergent evolutionary mechanisms linked to viviparity in insects and beyond.</title>
        <authorList>
            <person name="Fouks B."/>
            <person name="Harrison M.C."/>
            <person name="Mikhailova A.A."/>
            <person name="Marchal E."/>
            <person name="English S."/>
            <person name="Carruthers M."/>
            <person name="Jennings E.C."/>
            <person name="Chiamaka E.L."/>
            <person name="Frigard R.A."/>
            <person name="Pippel M."/>
            <person name="Attardo G.M."/>
            <person name="Benoit J.B."/>
            <person name="Bornberg-Bauer E."/>
            <person name="Tobe S.S."/>
        </authorList>
    </citation>
    <scope>NUCLEOTIDE SEQUENCE</scope>
    <source>
        <strain evidence="9">Stay&amp;Tobe</strain>
    </source>
</reference>
<feature type="region of interest" description="Disordered" evidence="8">
    <location>
        <begin position="337"/>
        <end position="368"/>
    </location>
</feature>
<evidence type="ECO:0000256" key="7">
    <source>
        <dbReference type="RuleBase" id="RU361216"/>
    </source>
</evidence>
<dbReference type="GO" id="GO:0015501">
    <property type="term" value="F:glutamate:sodium symporter activity"/>
    <property type="evidence" value="ECO:0007669"/>
    <property type="project" value="TreeGrafter"/>
</dbReference>
<comment type="subcellular location">
    <subcellularLocation>
        <location evidence="1 7">Membrane</location>
        <topology evidence="1 7">Multi-pass membrane protein</topology>
    </subcellularLocation>
</comment>
<dbReference type="Proteomes" id="UP001233999">
    <property type="component" value="Unassembled WGS sequence"/>
</dbReference>
<name>A0AAD7ZJE3_DIPPU</name>
<comment type="similarity">
    <text evidence="2 7">Belongs to the dicarboxylate/amino acid:cation symporter (DAACS) (TC 2.A.23) family.</text>
</comment>
<sequence length="368" mass="40178">MVAAILTKPGERGSAAGETIKIETTYRKETIDNFLDMINNIFPNNMMDAFFRQTTTNITKDADNKSHYGTTMIEGTNMLGLVSISIFIGLAMKTMGHLNKPLLDVIVVFGHVTFVIVNLIMMAAPLLLIFLVAGNTMKIEIKEFLTSMGFYALVTSLTQLAYFFIVYPLIIFIFGRTNPFKFYLGFLDGITTSFAVGSSMASLPVAIKCLDEKMGYDANLVSFVVPVCIATSKDGAAINIGFSAIFLAQYTKKALSVSDYCLIALFSLTLSVAAPGVPQGVVLMLMVVLEALGISPEYASTIIAVDIIVDRIVTMLNVTGSAVCVSVVDNFTRKKRAQFDKEREQSATNFKAETTEDIPTENPVENEN</sequence>
<dbReference type="GO" id="GO:0005886">
    <property type="term" value="C:plasma membrane"/>
    <property type="evidence" value="ECO:0007669"/>
    <property type="project" value="TreeGrafter"/>
</dbReference>
<dbReference type="InterPro" id="IPR050746">
    <property type="entry name" value="DAACS"/>
</dbReference>
<protein>
    <recommendedName>
        <fullName evidence="7">Amino acid transporter</fullName>
    </recommendedName>
</protein>